<keyword evidence="1" id="KW-0808">Transferase</keyword>
<dbReference type="InterPro" id="IPR053158">
    <property type="entry name" value="CapK_Type1_Caps_Biosynth"/>
</dbReference>
<dbReference type="PANTHER" id="PTHR36932:SF1">
    <property type="entry name" value="CAPSULAR POLYSACCHARIDE BIOSYNTHESIS PROTEIN"/>
    <property type="match status" value="1"/>
</dbReference>
<proteinExistence type="predicted"/>
<dbReference type="EMBL" id="BMFO01000003">
    <property type="protein sequence ID" value="GGF95209.1"/>
    <property type="molecule type" value="Genomic_DNA"/>
</dbReference>
<dbReference type="GO" id="GO:0016779">
    <property type="term" value="F:nucleotidyltransferase activity"/>
    <property type="evidence" value="ECO:0007669"/>
    <property type="project" value="UniProtKB-KW"/>
</dbReference>
<dbReference type="SUPFAM" id="SSF56801">
    <property type="entry name" value="Acetyl-CoA synthetase-like"/>
    <property type="match status" value="1"/>
</dbReference>
<dbReference type="PANTHER" id="PTHR36932">
    <property type="entry name" value="CAPSULAR POLYSACCHARIDE BIOSYNTHESIS PROTEIN"/>
    <property type="match status" value="1"/>
</dbReference>
<organism evidence="1 2">
    <name type="scientific">Arenimonas maotaiensis</name>
    <dbReference type="NCBI Taxonomy" id="1446479"/>
    <lineage>
        <taxon>Bacteria</taxon>
        <taxon>Pseudomonadati</taxon>
        <taxon>Pseudomonadota</taxon>
        <taxon>Gammaproteobacteria</taxon>
        <taxon>Lysobacterales</taxon>
        <taxon>Lysobacteraceae</taxon>
        <taxon>Arenimonas</taxon>
    </lineage>
</organism>
<dbReference type="Proteomes" id="UP000632858">
    <property type="component" value="Unassembled WGS sequence"/>
</dbReference>
<keyword evidence="2" id="KW-1185">Reference proteome</keyword>
<dbReference type="InterPro" id="IPR042099">
    <property type="entry name" value="ANL_N_sf"/>
</dbReference>
<protein>
    <submittedName>
        <fullName evidence="1">Adenylyltransferase</fullName>
    </submittedName>
</protein>
<accession>A0A917FP22</accession>
<comment type="caution">
    <text evidence="1">The sequence shown here is derived from an EMBL/GenBank/DDBJ whole genome shotgun (WGS) entry which is preliminary data.</text>
</comment>
<sequence>MLGLQSASAFIILYGYPRGRTMSELHIPDSFRGRPYAERHFRAIAEWAAAHSPFYRRTLAGGGLPPLLTREILQAHNDELLDGRPVTGKTSGATSVPVRVHWDPARGALDTRDNLAYAGWFGGVLPNARIVALSAHEKKPDTFEVASPVGDQLEFLRGRIERHGMRSLISYPTNLVQLAAHLLDAGRTVPELHRIVCMSELFEPGQEAVIRRAFPNARIAATYSCTEVGMVAGRCPHNPDNYHLMAHKLGVEFLRADGTPCAEGEVGQVVLTDYHNRAMPFIRYAIGDLAAPVRCDCGKIELPALTRLLGKQRGLLRHPGGGFVFSTELSPHIRDSPEIRQYQVVQRTPTDFTLRAIARDGADAGAFEARMRDLFVRHFGPAAAVEFDWCADIPRLPGGKYMEFIGLKEAA</sequence>
<name>A0A917FP22_9GAMM</name>
<keyword evidence="1" id="KW-0548">Nucleotidyltransferase</keyword>
<dbReference type="AlphaFoldDB" id="A0A917FP22"/>
<reference evidence="1" key="1">
    <citation type="journal article" date="2014" name="Int. J. Syst. Evol. Microbiol.">
        <title>Complete genome sequence of Corynebacterium casei LMG S-19264T (=DSM 44701T), isolated from a smear-ripened cheese.</title>
        <authorList>
            <consortium name="US DOE Joint Genome Institute (JGI-PGF)"/>
            <person name="Walter F."/>
            <person name="Albersmeier A."/>
            <person name="Kalinowski J."/>
            <person name="Ruckert C."/>
        </authorList>
    </citation>
    <scope>NUCLEOTIDE SEQUENCE</scope>
    <source>
        <strain evidence="1">CGMCC 1.12726</strain>
    </source>
</reference>
<evidence type="ECO:0000313" key="1">
    <source>
        <dbReference type="EMBL" id="GGF95209.1"/>
    </source>
</evidence>
<evidence type="ECO:0000313" key="2">
    <source>
        <dbReference type="Proteomes" id="UP000632858"/>
    </source>
</evidence>
<reference evidence="1" key="2">
    <citation type="submission" date="2020-09" db="EMBL/GenBank/DDBJ databases">
        <authorList>
            <person name="Sun Q."/>
            <person name="Zhou Y."/>
        </authorList>
    </citation>
    <scope>NUCLEOTIDE SEQUENCE</scope>
    <source>
        <strain evidence="1">CGMCC 1.12726</strain>
    </source>
</reference>
<dbReference type="Gene3D" id="3.40.50.12780">
    <property type="entry name" value="N-terminal domain of ligase-like"/>
    <property type="match status" value="1"/>
</dbReference>
<gene>
    <name evidence="1" type="ORF">GCM10010960_16120</name>
</gene>